<proteinExistence type="predicted"/>
<accession>A0AAV2T9P3</accession>
<comment type="caution">
    <text evidence="2">The sequence shown here is derived from an EMBL/GenBank/DDBJ whole genome shotgun (WGS) entry which is preliminary data.</text>
</comment>
<keyword evidence="1" id="KW-0812">Transmembrane</keyword>
<feature type="transmembrane region" description="Helical" evidence="1">
    <location>
        <begin position="40"/>
        <end position="62"/>
    </location>
</feature>
<dbReference type="Proteomes" id="UP001497525">
    <property type="component" value="Unassembled WGS sequence"/>
</dbReference>
<feature type="transmembrane region" description="Helical" evidence="1">
    <location>
        <begin position="74"/>
        <end position="97"/>
    </location>
</feature>
<protein>
    <submittedName>
        <fullName evidence="2">Uncharacterized protein</fullName>
    </submittedName>
</protein>
<feature type="transmembrane region" description="Helical" evidence="1">
    <location>
        <begin position="109"/>
        <end position="131"/>
    </location>
</feature>
<dbReference type="EMBL" id="CAXLJL010000179">
    <property type="protein sequence ID" value="CAL5134138.1"/>
    <property type="molecule type" value="Genomic_DNA"/>
</dbReference>
<gene>
    <name evidence="2" type="ORF">CDAUBV1_LOCUS7363</name>
</gene>
<sequence length="133" mass="14437">MAVGMQIILVFTTAIGFIFGILPLTGTPRATDSNLPATELAYLSFEIMGVIIMIIAFILVLASFGERGFRGLRVAILVLSAISMVFFMIAIGCYFQFNPRSEIQVLPGLSWIMGAMMCGYCAVLESVDLCVSH</sequence>
<name>A0AAV2T9P3_CALDB</name>
<evidence type="ECO:0000313" key="3">
    <source>
        <dbReference type="Proteomes" id="UP001497525"/>
    </source>
</evidence>
<feature type="transmembrane region" description="Helical" evidence="1">
    <location>
        <begin position="7"/>
        <end position="25"/>
    </location>
</feature>
<organism evidence="2 3">
    <name type="scientific">Calicophoron daubneyi</name>
    <name type="common">Rumen fluke</name>
    <name type="synonym">Paramphistomum daubneyi</name>
    <dbReference type="NCBI Taxonomy" id="300641"/>
    <lineage>
        <taxon>Eukaryota</taxon>
        <taxon>Metazoa</taxon>
        <taxon>Spiralia</taxon>
        <taxon>Lophotrochozoa</taxon>
        <taxon>Platyhelminthes</taxon>
        <taxon>Trematoda</taxon>
        <taxon>Digenea</taxon>
        <taxon>Plagiorchiida</taxon>
        <taxon>Pronocephalata</taxon>
        <taxon>Paramphistomoidea</taxon>
        <taxon>Paramphistomidae</taxon>
        <taxon>Calicophoron</taxon>
    </lineage>
</organism>
<evidence type="ECO:0000313" key="2">
    <source>
        <dbReference type="EMBL" id="CAL5134138.1"/>
    </source>
</evidence>
<keyword evidence="1" id="KW-0472">Membrane</keyword>
<evidence type="ECO:0000256" key="1">
    <source>
        <dbReference type="SAM" id="Phobius"/>
    </source>
</evidence>
<dbReference type="AlphaFoldDB" id="A0AAV2T9P3"/>
<keyword evidence="1" id="KW-1133">Transmembrane helix</keyword>
<reference evidence="2" key="1">
    <citation type="submission" date="2024-06" db="EMBL/GenBank/DDBJ databases">
        <authorList>
            <person name="Liu X."/>
            <person name="Lenzi L."/>
            <person name="Haldenby T S."/>
            <person name="Uol C."/>
        </authorList>
    </citation>
    <scope>NUCLEOTIDE SEQUENCE</scope>
</reference>